<feature type="chain" id="PRO_5035239558" evidence="2">
    <location>
        <begin position="25"/>
        <end position="555"/>
    </location>
</feature>
<reference evidence="5" key="1">
    <citation type="submission" date="2020-08" db="EMBL/GenBank/DDBJ databases">
        <title>Genome public.</title>
        <authorList>
            <person name="Liu C."/>
            <person name="Sun Q."/>
        </authorList>
    </citation>
    <scope>NUCLEOTIDE SEQUENCE</scope>
    <source>
        <strain evidence="5">BX5</strain>
    </source>
</reference>
<keyword evidence="1" id="KW-0812">Transmembrane</keyword>
<accession>A0A8J6IYL6</accession>
<feature type="domain" description="DUF2207" evidence="3">
    <location>
        <begin position="28"/>
        <end position="175"/>
    </location>
</feature>
<evidence type="ECO:0000256" key="1">
    <source>
        <dbReference type="SAM" id="Phobius"/>
    </source>
</evidence>
<feature type="transmembrane region" description="Helical" evidence="1">
    <location>
        <begin position="258"/>
        <end position="279"/>
    </location>
</feature>
<dbReference type="RefSeq" id="WP_186877882.1">
    <property type="nucleotide sequence ID" value="NZ_JACOPN010000002.1"/>
</dbReference>
<dbReference type="Proteomes" id="UP000602260">
    <property type="component" value="Unassembled WGS sequence"/>
</dbReference>
<keyword evidence="1" id="KW-0472">Membrane</keyword>
<organism evidence="5 6">
    <name type="scientific">Flintibacter faecis</name>
    <dbReference type="NCBI Taxonomy" id="2763047"/>
    <lineage>
        <taxon>Bacteria</taxon>
        <taxon>Bacillati</taxon>
        <taxon>Bacillota</taxon>
        <taxon>Clostridia</taxon>
        <taxon>Eubacteriales</taxon>
        <taxon>Flintibacter</taxon>
    </lineage>
</organism>
<comment type="caution">
    <text evidence="5">The sequence shown here is derived from an EMBL/GenBank/DDBJ whole genome shotgun (WGS) entry which is preliminary data.</text>
</comment>
<evidence type="ECO:0000259" key="3">
    <source>
        <dbReference type="Pfam" id="PF09972"/>
    </source>
</evidence>
<evidence type="ECO:0000313" key="5">
    <source>
        <dbReference type="EMBL" id="MBC5716438.1"/>
    </source>
</evidence>
<dbReference type="Pfam" id="PF09972">
    <property type="entry name" value="DUF2207"/>
    <property type="match status" value="1"/>
</dbReference>
<keyword evidence="2" id="KW-0732">Signal</keyword>
<evidence type="ECO:0000313" key="6">
    <source>
        <dbReference type="Proteomes" id="UP000602260"/>
    </source>
</evidence>
<evidence type="ECO:0000256" key="2">
    <source>
        <dbReference type="SAM" id="SignalP"/>
    </source>
</evidence>
<dbReference type="EMBL" id="JACOPN010000002">
    <property type="protein sequence ID" value="MBC5716438.1"/>
    <property type="molecule type" value="Genomic_DNA"/>
</dbReference>
<protein>
    <submittedName>
        <fullName evidence="5">DUF2207 domain-containing protein</fullName>
    </submittedName>
</protein>
<feature type="domain" description="Predicted membrane protein YciQ-like C-terminal" evidence="4">
    <location>
        <begin position="427"/>
        <end position="487"/>
    </location>
</feature>
<feature type="signal peptide" evidence="2">
    <location>
        <begin position="1"/>
        <end position="24"/>
    </location>
</feature>
<proteinExistence type="predicted"/>
<gene>
    <name evidence="5" type="ORF">H8S55_03725</name>
</gene>
<keyword evidence="6" id="KW-1185">Reference proteome</keyword>
<evidence type="ECO:0000259" key="4">
    <source>
        <dbReference type="Pfam" id="PF20990"/>
    </source>
</evidence>
<dbReference type="InterPro" id="IPR048389">
    <property type="entry name" value="YciQ-like_C"/>
</dbReference>
<sequence>MKTLTRLFAALLLTAGLCAVPAGAANRVERLTTDVALEQDGLAHVTQVFSAQTDEGTEFYMDRLTSGGLTYANFAVADENGPYALTADDRWDVDASFTEKAGRCGLLNIDGGVELCWGITDYGSHTYTVSYDIQGLVGGYSDADGLLYRFIDPDQSVFPTNADLIIRMADGTPLTQDNCGIWAFGFEGQIQFENGIIHAWTDSPLEGGQYLTAMVQLQSGLLQPQRVEEGSFQTVKDAAFQGSDYTEAADEPLTAMDIVWMVVSLAAICGGIFGIFALLRARKRAKAKKQLAKIDYFRDAPNGGDLNVSYALGLGLKSCTDESYLAARVLRLVTLGSLEPELEPGKKNRASMRFVREPHNGDPFDEALYTFLQAAAGADGVLRDSELEDFCCDDRHAKTLSDMLESSGHQGELTLSRTGCLKGNKCRRAKDLTPRGQQQRNELLGLKRYLLDFSLLAERDVKETFLWQEYMVYAALLGVAKQVMEQLRQLYPGQLAQVEQYQRYLQSTAHWNAYLAGAVERRRQETQAVRFGGGGGIASLGGGGGASGGGGIGTR</sequence>
<dbReference type="Pfam" id="PF20990">
    <property type="entry name" value="DUF2207_C"/>
    <property type="match status" value="1"/>
</dbReference>
<name>A0A8J6IYL6_9FIRM</name>
<keyword evidence="1" id="KW-1133">Transmembrane helix</keyword>
<dbReference type="InterPro" id="IPR018702">
    <property type="entry name" value="DUF2207"/>
</dbReference>
<dbReference type="AlphaFoldDB" id="A0A8J6IYL6"/>